<keyword evidence="1" id="KW-0732">Signal</keyword>
<protein>
    <submittedName>
        <fullName evidence="2">Uncharacterized protein</fullName>
    </submittedName>
</protein>
<gene>
    <name evidence="2" type="primary">Necator_chrIV.g13905</name>
    <name evidence="2" type="ORF">RB195_000613</name>
</gene>
<comment type="caution">
    <text evidence="2">The sequence shown here is derived from an EMBL/GenBank/DDBJ whole genome shotgun (WGS) entry which is preliminary data.</text>
</comment>
<accession>A0ABR1DAJ2</accession>
<sequence length="185" mass="21011">MTVTILIFVAAMISAEVVADSSVDNVYNSCYMDTDDPDRLTKNEMPRSLDLPQWCMVMRHDVAACISRKLHIEDDGSAASRGNVLLTIYERTKNSTILKHVKLYHYGCVYNNWYNFIEDDSCYQTMLSDCVLGSSSCYYVPCEQTKGRTYKTLAKSHELVDSGAIQRNDLIVGILIISMYPKDYI</sequence>
<organism evidence="2 3">
    <name type="scientific">Necator americanus</name>
    <name type="common">Human hookworm</name>
    <dbReference type="NCBI Taxonomy" id="51031"/>
    <lineage>
        <taxon>Eukaryota</taxon>
        <taxon>Metazoa</taxon>
        <taxon>Ecdysozoa</taxon>
        <taxon>Nematoda</taxon>
        <taxon>Chromadorea</taxon>
        <taxon>Rhabditida</taxon>
        <taxon>Rhabditina</taxon>
        <taxon>Rhabditomorpha</taxon>
        <taxon>Strongyloidea</taxon>
        <taxon>Ancylostomatidae</taxon>
        <taxon>Bunostominae</taxon>
        <taxon>Necator</taxon>
    </lineage>
</organism>
<dbReference type="Proteomes" id="UP001303046">
    <property type="component" value="Unassembled WGS sequence"/>
</dbReference>
<feature type="chain" id="PRO_5045556751" evidence="1">
    <location>
        <begin position="20"/>
        <end position="185"/>
    </location>
</feature>
<dbReference type="EMBL" id="JAVFWL010000004">
    <property type="protein sequence ID" value="KAK6747514.1"/>
    <property type="molecule type" value="Genomic_DNA"/>
</dbReference>
<name>A0ABR1DAJ2_NECAM</name>
<feature type="signal peptide" evidence="1">
    <location>
        <begin position="1"/>
        <end position="19"/>
    </location>
</feature>
<keyword evidence="3" id="KW-1185">Reference proteome</keyword>
<evidence type="ECO:0000313" key="2">
    <source>
        <dbReference type="EMBL" id="KAK6747514.1"/>
    </source>
</evidence>
<proteinExistence type="predicted"/>
<reference evidence="2 3" key="1">
    <citation type="submission" date="2023-08" db="EMBL/GenBank/DDBJ databases">
        <title>A Necator americanus chromosomal reference genome.</title>
        <authorList>
            <person name="Ilik V."/>
            <person name="Petrzelkova K.J."/>
            <person name="Pardy F."/>
            <person name="Fuh T."/>
            <person name="Niatou-Singa F.S."/>
            <person name="Gouil Q."/>
            <person name="Baker L."/>
            <person name="Ritchie M.E."/>
            <person name="Jex A.R."/>
            <person name="Gazzola D."/>
            <person name="Li H."/>
            <person name="Toshio Fujiwara R."/>
            <person name="Zhan B."/>
            <person name="Aroian R.V."/>
            <person name="Pafco B."/>
            <person name="Schwarz E.M."/>
        </authorList>
    </citation>
    <scope>NUCLEOTIDE SEQUENCE [LARGE SCALE GENOMIC DNA]</scope>
    <source>
        <strain evidence="2 3">Aroian</strain>
        <tissue evidence="2">Whole animal</tissue>
    </source>
</reference>
<evidence type="ECO:0000256" key="1">
    <source>
        <dbReference type="SAM" id="SignalP"/>
    </source>
</evidence>
<evidence type="ECO:0000313" key="3">
    <source>
        <dbReference type="Proteomes" id="UP001303046"/>
    </source>
</evidence>